<dbReference type="OrthoDB" id="1734943at2759"/>
<dbReference type="AlphaFoldDB" id="A8N6H5"/>
<dbReference type="eggNOG" id="ENOG502S49G">
    <property type="taxonomic scope" value="Eukaryota"/>
</dbReference>
<dbReference type="Proteomes" id="UP000001861">
    <property type="component" value="Unassembled WGS sequence"/>
</dbReference>
<dbReference type="HOGENOM" id="CLU_039203_0_0_1"/>
<comment type="caution">
    <text evidence="2">The sequence shown here is derived from an EMBL/GenBank/DDBJ whole genome shotgun (WGS) entry which is preliminary data.</text>
</comment>
<sequence length="496" mass="52650">MINALKNPSFFRPMSRPSSPAPAPVPVQAEMALSDKPAHPLNKLSLNNFRRPSPAPTPVPAATPSLIQDGTYLEMLSLKFSEAVSKALAQPTGPANPGDLLSGKRPLPAGRGSTLGAVIASELNAARGNAHLHRAIIRSLHRPLSVLLSNLSSILLPLLASPAFLTPKAPTPQLPNPNATQIHALGIAKFAEELLDVFDRLELGTDSDPRGDGLKAVREGLVSLINKVTTPLIMGIRNELVALVEALEVPARITLAPKSTVVYHPSITTLQTVMPLYAKALARYASSTFAQSTLASLLILVLFKGMVALAHRPDFGPSHPPSPVVMSQPASRKRRGSPSSSTTPPTTPPASRFMLKLPPSRPPSPTGGGGAGSVAADCRALFQLVNTLPRPSADKQTTRLAREAVDEAFEGLQALGVFLDGLQKMDGKSVTDVVAELQTLTREIPTLIALPPLLRMFCPRDAATVSGMLGLSEEEYRRGILTGFGRAEDTSKVRQK</sequence>
<evidence type="ECO:0000313" key="2">
    <source>
        <dbReference type="EMBL" id="EAU91313.2"/>
    </source>
</evidence>
<feature type="region of interest" description="Disordered" evidence="1">
    <location>
        <begin position="1"/>
        <end position="25"/>
    </location>
</feature>
<accession>A8N6H5</accession>
<dbReference type="OMA" id="CASVIIH"/>
<name>A8N6H5_COPC7</name>
<keyword evidence="3" id="KW-1185">Reference proteome</keyword>
<organism evidence="2 3">
    <name type="scientific">Coprinopsis cinerea (strain Okayama-7 / 130 / ATCC MYA-4618 / FGSC 9003)</name>
    <name type="common">Inky cap fungus</name>
    <name type="synonym">Hormographiella aspergillata</name>
    <dbReference type="NCBI Taxonomy" id="240176"/>
    <lineage>
        <taxon>Eukaryota</taxon>
        <taxon>Fungi</taxon>
        <taxon>Dikarya</taxon>
        <taxon>Basidiomycota</taxon>
        <taxon>Agaricomycotina</taxon>
        <taxon>Agaricomycetes</taxon>
        <taxon>Agaricomycetidae</taxon>
        <taxon>Agaricales</taxon>
        <taxon>Agaricineae</taxon>
        <taxon>Psathyrellaceae</taxon>
        <taxon>Coprinopsis</taxon>
    </lineage>
</organism>
<proteinExistence type="predicted"/>
<evidence type="ECO:0000256" key="1">
    <source>
        <dbReference type="SAM" id="MobiDB-lite"/>
    </source>
</evidence>
<dbReference type="InParanoid" id="A8N6H5"/>
<gene>
    <name evidence="2" type="ORF">CC1G_07348</name>
</gene>
<feature type="compositionally biased region" description="Low complexity" evidence="1">
    <location>
        <begin position="8"/>
        <end position="18"/>
    </location>
</feature>
<feature type="compositionally biased region" description="Low complexity" evidence="1">
    <location>
        <begin position="337"/>
        <end position="352"/>
    </location>
</feature>
<feature type="region of interest" description="Disordered" evidence="1">
    <location>
        <begin position="314"/>
        <end position="372"/>
    </location>
</feature>
<dbReference type="VEuPathDB" id="FungiDB:CC1G_07348"/>
<dbReference type="KEGG" id="cci:CC1G_07348"/>
<evidence type="ECO:0000313" key="3">
    <source>
        <dbReference type="Proteomes" id="UP000001861"/>
    </source>
</evidence>
<protein>
    <submittedName>
        <fullName evidence="2">Uncharacterized protein</fullName>
    </submittedName>
</protein>
<dbReference type="GeneID" id="6006882"/>
<dbReference type="RefSeq" id="XP_001830433.2">
    <property type="nucleotide sequence ID" value="XM_001830381.2"/>
</dbReference>
<reference evidence="2 3" key="1">
    <citation type="journal article" date="2010" name="Proc. Natl. Acad. Sci. U.S.A.">
        <title>Insights into evolution of multicellular fungi from the assembled chromosomes of the mushroom Coprinopsis cinerea (Coprinus cinereus).</title>
        <authorList>
            <person name="Stajich J.E."/>
            <person name="Wilke S.K."/>
            <person name="Ahren D."/>
            <person name="Au C.H."/>
            <person name="Birren B.W."/>
            <person name="Borodovsky M."/>
            <person name="Burns C."/>
            <person name="Canback B."/>
            <person name="Casselton L.A."/>
            <person name="Cheng C.K."/>
            <person name="Deng J."/>
            <person name="Dietrich F.S."/>
            <person name="Fargo D.C."/>
            <person name="Farman M.L."/>
            <person name="Gathman A.C."/>
            <person name="Goldberg J."/>
            <person name="Guigo R."/>
            <person name="Hoegger P.J."/>
            <person name="Hooker J.B."/>
            <person name="Huggins A."/>
            <person name="James T.Y."/>
            <person name="Kamada T."/>
            <person name="Kilaru S."/>
            <person name="Kodira C."/>
            <person name="Kues U."/>
            <person name="Kupfer D."/>
            <person name="Kwan H.S."/>
            <person name="Lomsadze A."/>
            <person name="Li W."/>
            <person name="Lilly W.W."/>
            <person name="Ma L.J."/>
            <person name="Mackey A.J."/>
            <person name="Manning G."/>
            <person name="Martin F."/>
            <person name="Muraguchi H."/>
            <person name="Natvig D.O."/>
            <person name="Palmerini H."/>
            <person name="Ramesh M.A."/>
            <person name="Rehmeyer C.J."/>
            <person name="Roe B.A."/>
            <person name="Shenoy N."/>
            <person name="Stanke M."/>
            <person name="Ter-Hovhannisyan V."/>
            <person name="Tunlid A."/>
            <person name="Velagapudi R."/>
            <person name="Vision T.J."/>
            <person name="Zeng Q."/>
            <person name="Zolan M.E."/>
            <person name="Pukkila P.J."/>
        </authorList>
    </citation>
    <scope>NUCLEOTIDE SEQUENCE [LARGE SCALE GENOMIC DNA]</scope>
    <source>
        <strain evidence="3">Okayama-7 / 130 / ATCC MYA-4618 / FGSC 9003</strain>
    </source>
</reference>
<dbReference type="EMBL" id="AACS02000003">
    <property type="protein sequence ID" value="EAU91313.2"/>
    <property type="molecule type" value="Genomic_DNA"/>
</dbReference>